<name>A0A1M8AAK4_MALS4</name>
<sequence>MGSTASPSEPPSIDVSVLYVHPDGVSICVNTKSCDQYASGTLHRSFLAGKRAQAIAPSVCVDGVAWSQLDWPQPHILRIYSLPQGAHYELRVVRDGSQHAIHLLSPSALAREGEKGVPWDTHTQQAFQDIERTKERLASQALRWEQKIESLQEQVQLLKADETEKKGHIAVLHRAVAEAEKEVMEHQQQQKHWAHELQERMSAAAAAVELEKQTLHELEREAAEAEQAAHDNQALHGALQAELRQLEAQWARERAGAQNMRSPQEWRPSPMQVHTLQLHRRTASLRETAHRSLSEGWRSSLPVQAAQTPRSASFHFPFAPRDDMEG</sequence>
<evidence type="ECO:0000313" key="4">
    <source>
        <dbReference type="Proteomes" id="UP000186303"/>
    </source>
</evidence>
<dbReference type="Proteomes" id="UP000186303">
    <property type="component" value="Chromosome 6"/>
</dbReference>
<dbReference type="AlphaFoldDB" id="A0A1M8AAK4"/>
<dbReference type="OrthoDB" id="10498233at2759"/>
<gene>
    <name evidence="3" type="ORF">MSYG_3865</name>
</gene>
<evidence type="ECO:0000256" key="2">
    <source>
        <dbReference type="SAM" id="MobiDB-lite"/>
    </source>
</evidence>
<feature type="compositionally biased region" description="Polar residues" evidence="2">
    <location>
        <begin position="301"/>
        <end position="311"/>
    </location>
</feature>
<evidence type="ECO:0000313" key="3">
    <source>
        <dbReference type="EMBL" id="SHO79516.1"/>
    </source>
</evidence>
<protein>
    <submittedName>
        <fullName evidence="3">Uncharacterized protein</fullName>
    </submittedName>
</protein>
<keyword evidence="4" id="KW-1185">Reference proteome</keyword>
<reference evidence="4" key="1">
    <citation type="journal article" date="2017" name="Nucleic Acids Res.">
        <title>Proteogenomics produces comprehensive and highly accurate protein-coding gene annotation in a complete genome assembly of Malassezia sympodialis.</title>
        <authorList>
            <person name="Zhu Y."/>
            <person name="Engstroem P.G."/>
            <person name="Tellgren-Roth C."/>
            <person name="Baudo C.D."/>
            <person name="Kennell J.C."/>
            <person name="Sun S."/>
            <person name="Billmyre R.B."/>
            <person name="Schroeder M.S."/>
            <person name="Andersson A."/>
            <person name="Holm T."/>
            <person name="Sigurgeirsson B."/>
            <person name="Wu G."/>
            <person name="Sankaranarayanan S.R."/>
            <person name="Siddharthan R."/>
            <person name="Sanyal K."/>
            <person name="Lundeberg J."/>
            <person name="Nystedt B."/>
            <person name="Boekhout T."/>
            <person name="Dawson T.L. Jr."/>
            <person name="Heitman J."/>
            <person name="Scheynius A."/>
            <person name="Lehtioe J."/>
        </authorList>
    </citation>
    <scope>NUCLEOTIDE SEQUENCE [LARGE SCALE GENOMIC DNA]</scope>
    <source>
        <strain evidence="4">ATCC 42132</strain>
    </source>
</reference>
<accession>A0A1M8AAK4</accession>
<feature type="region of interest" description="Disordered" evidence="2">
    <location>
        <begin position="296"/>
        <end position="326"/>
    </location>
</feature>
<proteinExistence type="predicted"/>
<keyword evidence="1" id="KW-0175">Coiled coil</keyword>
<evidence type="ECO:0000256" key="1">
    <source>
        <dbReference type="SAM" id="Coils"/>
    </source>
</evidence>
<feature type="coiled-coil region" evidence="1">
    <location>
        <begin position="127"/>
        <end position="235"/>
    </location>
</feature>
<dbReference type="VEuPathDB" id="FungiDB:MSYG_3865"/>
<organism evidence="3 4">
    <name type="scientific">Malassezia sympodialis (strain ATCC 42132)</name>
    <name type="common">Atopic eczema-associated yeast</name>
    <dbReference type="NCBI Taxonomy" id="1230383"/>
    <lineage>
        <taxon>Eukaryota</taxon>
        <taxon>Fungi</taxon>
        <taxon>Dikarya</taxon>
        <taxon>Basidiomycota</taxon>
        <taxon>Ustilaginomycotina</taxon>
        <taxon>Malasseziomycetes</taxon>
        <taxon>Malasseziales</taxon>
        <taxon>Malasseziaceae</taxon>
        <taxon>Malassezia</taxon>
    </lineage>
</organism>
<dbReference type="EMBL" id="LT671826">
    <property type="protein sequence ID" value="SHO79516.1"/>
    <property type="molecule type" value="Genomic_DNA"/>
</dbReference>